<protein>
    <submittedName>
        <fullName evidence="5">Exonuclease</fullName>
    </submittedName>
</protein>
<dbReference type="GO" id="GO:0003676">
    <property type="term" value="F:nucleic acid binding"/>
    <property type="evidence" value="ECO:0007669"/>
    <property type="project" value="InterPro"/>
</dbReference>
<proteinExistence type="predicted"/>
<feature type="compositionally biased region" description="Polar residues" evidence="3">
    <location>
        <begin position="428"/>
        <end position="443"/>
    </location>
</feature>
<dbReference type="InterPro" id="IPR036397">
    <property type="entry name" value="RNaseH_sf"/>
</dbReference>
<feature type="region of interest" description="Disordered" evidence="3">
    <location>
        <begin position="417"/>
        <end position="449"/>
    </location>
</feature>
<name>A0AAJ0HQS0_9PEZI</name>
<evidence type="ECO:0000259" key="4">
    <source>
        <dbReference type="SMART" id="SM00474"/>
    </source>
</evidence>
<comment type="caution">
    <text evidence="5">The sequence shown here is derived from an EMBL/GenBank/DDBJ whole genome shotgun (WGS) entry which is preliminary data.</text>
</comment>
<keyword evidence="2" id="KW-0378">Hydrolase</keyword>
<feature type="region of interest" description="Disordered" evidence="3">
    <location>
        <begin position="85"/>
        <end position="104"/>
    </location>
</feature>
<reference evidence="5" key="2">
    <citation type="submission" date="2023-06" db="EMBL/GenBank/DDBJ databases">
        <authorList>
            <consortium name="Lawrence Berkeley National Laboratory"/>
            <person name="Haridas S."/>
            <person name="Hensen N."/>
            <person name="Bonometti L."/>
            <person name="Westerberg I."/>
            <person name="Brannstrom I.O."/>
            <person name="Guillou S."/>
            <person name="Cros-Aarteil S."/>
            <person name="Calhoun S."/>
            <person name="Kuo A."/>
            <person name="Mondo S."/>
            <person name="Pangilinan J."/>
            <person name="Riley R."/>
            <person name="Labutti K."/>
            <person name="Andreopoulos B."/>
            <person name="Lipzen A."/>
            <person name="Chen C."/>
            <person name="Yanf M."/>
            <person name="Daum C."/>
            <person name="Ng V."/>
            <person name="Clum A."/>
            <person name="Steindorff A."/>
            <person name="Ohm R."/>
            <person name="Martin F."/>
            <person name="Silar P."/>
            <person name="Natvig D."/>
            <person name="Lalanne C."/>
            <person name="Gautier V."/>
            <person name="Ament-Velasquez S.L."/>
            <person name="Kruys A."/>
            <person name="Hutchinson M.I."/>
            <person name="Powell A.J."/>
            <person name="Barry K."/>
            <person name="Miller A.N."/>
            <person name="Grigoriev I.V."/>
            <person name="Debuchy R."/>
            <person name="Gladieux P."/>
            <person name="Thoren M.H."/>
            <person name="Johannesson H."/>
        </authorList>
    </citation>
    <scope>NUCLEOTIDE SEQUENCE</scope>
    <source>
        <strain evidence="5">CBS 955.72</strain>
    </source>
</reference>
<dbReference type="FunFam" id="3.30.420.10:FF:000100">
    <property type="entry name" value="3'-5' exonuclease/helicase (Wrn), putative"/>
    <property type="match status" value="1"/>
</dbReference>
<dbReference type="PANTHER" id="PTHR13620">
    <property type="entry name" value="3-5 EXONUCLEASE"/>
    <property type="match status" value="1"/>
</dbReference>
<dbReference type="InterPro" id="IPR002562">
    <property type="entry name" value="3'-5'_exonuclease_dom"/>
</dbReference>
<feature type="domain" description="3'-5' exonuclease" evidence="4">
    <location>
        <begin position="157"/>
        <end position="349"/>
    </location>
</feature>
<evidence type="ECO:0000256" key="3">
    <source>
        <dbReference type="SAM" id="MobiDB-lite"/>
    </source>
</evidence>
<dbReference type="GO" id="GO:0006139">
    <property type="term" value="P:nucleobase-containing compound metabolic process"/>
    <property type="evidence" value="ECO:0007669"/>
    <property type="project" value="InterPro"/>
</dbReference>
<sequence length="556" mass="62221">MDSPKRTTQNTWHVSRGIVFASDNQVVYPRLPLSRYLSTPSLVIHEDGPPEPLPGELLDKIEDLQTAASGQDLVLNVSAAVDETAHGPEPTTVTNNVPESDNPDPCKPPFTPLEFRIPDELFQAAKNAAEGTPESFWSYALYRGPEKDGVPGEKPKVHYCKSKLTTERVIQQYFMDEKVLGFDLEWEAEANKLSGIRRNVSLVQIASPSRIGLFHLARFPKADKTEDFVAPSLKKIMEDSEVTKVGVWIKGDGTRLRSHLDIHSRGLFELSHLYKLIKYSISGEHELVDKRLVGMANQASEYFQLPLFKGKDVRTGDWSKELKNEQVVYSASDAYAGVQLYAMMNHHRESLNPTPPLPHHADLNLPIRLADRTILPVTDEEPEQEPIVISSNTGVSGSVAFAKYLSSLGMRYNVKVEEDEDSPAEQEPTITPAPTSSQKPSKQITKHPKVAEAEALAAEQRERPLPGNKGRAPAHSLRAYYLWHENKDLGPEEIAALLRDPPLLITTVVSYIVESIRIEKLSFDKTRARELLNKVPKESLNSWKYRPLAKACEYIG</sequence>
<dbReference type="GO" id="GO:0005634">
    <property type="term" value="C:nucleus"/>
    <property type="evidence" value="ECO:0007669"/>
    <property type="project" value="TreeGrafter"/>
</dbReference>
<accession>A0AAJ0HQS0</accession>
<dbReference type="Pfam" id="PF01612">
    <property type="entry name" value="DNA_pol_A_exo1"/>
    <property type="match status" value="1"/>
</dbReference>
<dbReference type="SUPFAM" id="SSF53098">
    <property type="entry name" value="Ribonuclease H-like"/>
    <property type="match status" value="1"/>
</dbReference>
<evidence type="ECO:0000256" key="2">
    <source>
        <dbReference type="ARBA" id="ARBA00022801"/>
    </source>
</evidence>
<dbReference type="Proteomes" id="UP001275084">
    <property type="component" value="Unassembled WGS sequence"/>
</dbReference>
<dbReference type="Gene3D" id="3.30.420.10">
    <property type="entry name" value="Ribonuclease H-like superfamily/Ribonuclease H"/>
    <property type="match status" value="1"/>
</dbReference>
<dbReference type="InterPro" id="IPR012337">
    <property type="entry name" value="RNaseH-like_sf"/>
</dbReference>
<keyword evidence="1" id="KW-0540">Nuclease</keyword>
<evidence type="ECO:0000313" key="6">
    <source>
        <dbReference type="Proteomes" id="UP001275084"/>
    </source>
</evidence>
<evidence type="ECO:0000313" key="5">
    <source>
        <dbReference type="EMBL" id="KAK3359715.1"/>
    </source>
</evidence>
<keyword evidence="5" id="KW-0269">Exonuclease</keyword>
<reference evidence="5" key="1">
    <citation type="journal article" date="2023" name="Mol. Phylogenet. Evol.">
        <title>Genome-scale phylogeny and comparative genomics of the fungal order Sordariales.</title>
        <authorList>
            <person name="Hensen N."/>
            <person name="Bonometti L."/>
            <person name="Westerberg I."/>
            <person name="Brannstrom I.O."/>
            <person name="Guillou S."/>
            <person name="Cros-Aarteil S."/>
            <person name="Calhoun S."/>
            <person name="Haridas S."/>
            <person name="Kuo A."/>
            <person name="Mondo S."/>
            <person name="Pangilinan J."/>
            <person name="Riley R."/>
            <person name="LaButti K."/>
            <person name="Andreopoulos B."/>
            <person name="Lipzen A."/>
            <person name="Chen C."/>
            <person name="Yan M."/>
            <person name="Daum C."/>
            <person name="Ng V."/>
            <person name="Clum A."/>
            <person name="Steindorff A."/>
            <person name="Ohm R.A."/>
            <person name="Martin F."/>
            <person name="Silar P."/>
            <person name="Natvig D.O."/>
            <person name="Lalanne C."/>
            <person name="Gautier V."/>
            <person name="Ament-Velasquez S.L."/>
            <person name="Kruys A."/>
            <person name="Hutchinson M.I."/>
            <person name="Powell A.J."/>
            <person name="Barry K."/>
            <person name="Miller A.N."/>
            <person name="Grigoriev I.V."/>
            <person name="Debuchy R."/>
            <person name="Gladieux P."/>
            <person name="Hiltunen Thoren M."/>
            <person name="Johannesson H."/>
        </authorList>
    </citation>
    <scope>NUCLEOTIDE SEQUENCE</scope>
    <source>
        <strain evidence="5">CBS 955.72</strain>
    </source>
</reference>
<dbReference type="EMBL" id="JAUIQD010000002">
    <property type="protein sequence ID" value="KAK3359715.1"/>
    <property type="molecule type" value="Genomic_DNA"/>
</dbReference>
<keyword evidence="6" id="KW-1185">Reference proteome</keyword>
<dbReference type="PANTHER" id="PTHR13620:SF104">
    <property type="entry name" value="EXONUCLEASE 3'-5' DOMAIN-CONTAINING PROTEIN 2"/>
    <property type="match status" value="1"/>
</dbReference>
<dbReference type="GO" id="GO:0008408">
    <property type="term" value="F:3'-5' exonuclease activity"/>
    <property type="evidence" value="ECO:0007669"/>
    <property type="project" value="InterPro"/>
</dbReference>
<evidence type="ECO:0000256" key="1">
    <source>
        <dbReference type="ARBA" id="ARBA00022722"/>
    </source>
</evidence>
<organism evidence="5 6">
    <name type="scientific">Lasiosphaeria hispida</name>
    <dbReference type="NCBI Taxonomy" id="260671"/>
    <lineage>
        <taxon>Eukaryota</taxon>
        <taxon>Fungi</taxon>
        <taxon>Dikarya</taxon>
        <taxon>Ascomycota</taxon>
        <taxon>Pezizomycotina</taxon>
        <taxon>Sordariomycetes</taxon>
        <taxon>Sordariomycetidae</taxon>
        <taxon>Sordariales</taxon>
        <taxon>Lasiosphaeriaceae</taxon>
        <taxon>Lasiosphaeria</taxon>
    </lineage>
</organism>
<dbReference type="CDD" id="cd06141">
    <property type="entry name" value="WRN_exo"/>
    <property type="match status" value="1"/>
</dbReference>
<dbReference type="SMART" id="SM00474">
    <property type="entry name" value="35EXOc"/>
    <property type="match status" value="1"/>
</dbReference>
<dbReference type="GO" id="GO:0005737">
    <property type="term" value="C:cytoplasm"/>
    <property type="evidence" value="ECO:0007669"/>
    <property type="project" value="TreeGrafter"/>
</dbReference>
<dbReference type="AlphaFoldDB" id="A0AAJ0HQS0"/>
<gene>
    <name evidence="5" type="ORF">B0T25DRAFT_448745</name>
</gene>
<dbReference type="InterPro" id="IPR051132">
    <property type="entry name" value="3-5_Exonuclease_domain"/>
</dbReference>